<dbReference type="PANTHER" id="PTHR46193">
    <property type="entry name" value="6-PHOSPHOGLUCONATE PHOSPHATASE"/>
    <property type="match status" value="1"/>
</dbReference>
<dbReference type="OrthoDB" id="9797743at2"/>
<evidence type="ECO:0000256" key="3">
    <source>
        <dbReference type="ARBA" id="ARBA00022723"/>
    </source>
</evidence>
<proteinExistence type="inferred from homology"/>
<gene>
    <name evidence="5" type="ORF">CA13_41690</name>
</gene>
<dbReference type="Pfam" id="PF13419">
    <property type="entry name" value="HAD_2"/>
    <property type="match status" value="1"/>
</dbReference>
<dbReference type="InterPro" id="IPR006439">
    <property type="entry name" value="HAD-SF_hydro_IA"/>
</dbReference>
<dbReference type="SUPFAM" id="SSF56784">
    <property type="entry name" value="HAD-like"/>
    <property type="match status" value="1"/>
</dbReference>
<keyword evidence="6" id="KW-1185">Reference proteome</keyword>
<accession>A0A5C5Z6I3</accession>
<dbReference type="InterPro" id="IPR036412">
    <property type="entry name" value="HAD-like_sf"/>
</dbReference>
<dbReference type="AlphaFoldDB" id="A0A5C5Z6I3"/>
<evidence type="ECO:0000256" key="4">
    <source>
        <dbReference type="ARBA" id="ARBA00022842"/>
    </source>
</evidence>
<dbReference type="InterPro" id="IPR041492">
    <property type="entry name" value="HAD_2"/>
</dbReference>
<dbReference type="PANTHER" id="PTHR46193:SF9">
    <property type="entry name" value="HALOACID DEHALOGENASE-LIKE HYDROLASE DOMAIN-CONTAINING PROTEIN SGPP"/>
    <property type="match status" value="1"/>
</dbReference>
<evidence type="ECO:0000256" key="1">
    <source>
        <dbReference type="ARBA" id="ARBA00001946"/>
    </source>
</evidence>
<protein>
    <submittedName>
        <fullName evidence="5">Phosphorylated carbohydrates phosphatase</fullName>
        <ecNumber evidence="5">3.1.3.-</ecNumber>
    </submittedName>
</protein>
<evidence type="ECO:0000313" key="6">
    <source>
        <dbReference type="Proteomes" id="UP000315010"/>
    </source>
</evidence>
<dbReference type="RefSeq" id="WP_146399378.1">
    <property type="nucleotide sequence ID" value="NZ_SJPJ01000001.1"/>
</dbReference>
<evidence type="ECO:0000256" key="2">
    <source>
        <dbReference type="ARBA" id="ARBA00006171"/>
    </source>
</evidence>
<keyword evidence="5" id="KW-0378">Hydrolase</keyword>
<keyword evidence="4" id="KW-0460">Magnesium</keyword>
<dbReference type="InterPro" id="IPR023214">
    <property type="entry name" value="HAD_sf"/>
</dbReference>
<dbReference type="GO" id="GO:0016787">
    <property type="term" value="F:hydrolase activity"/>
    <property type="evidence" value="ECO:0007669"/>
    <property type="project" value="UniProtKB-KW"/>
</dbReference>
<comment type="similarity">
    <text evidence="2">Belongs to the HAD-like hydrolase superfamily. CbbY/CbbZ/Gph/YieH family.</text>
</comment>
<reference evidence="5 6" key="1">
    <citation type="submission" date="2019-02" db="EMBL/GenBank/DDBJ databases">
        <title>Deep-cultivation of Planctomycetes and their phenomic and genomic characterization uncovers novel biology.</title>
        <authorList>
            <person name="Wiegand S."/>
            <person name="Jogler M."/>
            <person name="Boedeker C."/>
            <person name="Pinto D."/>
            <person name="Vollmers J."/>
            <person name="Rivas-Marin E."/>
            <person name="Kohn T."/>
            <person name="Peeters S.H."/>
            <person name="Heuer A."/>
            <person name="Rast P."/>
            <person name="Oberbeckmann S."/>
            <person name="Bunk B."/>
            <person name="Jeske O."/>
            <person name="Meyerdierks A."/>
            <person name="Storesund J.E."/>
            <person name="Kallscheuer N."/>
            <person name="Luecker S."/>
            <person name="Lage O.M."/>
            <person name="Pohl T."/>
            <person name="Merkel B.J."/>
            <person name="Hornburger P."/>
            <person name="Mueller R.-W."/>
            <person name="Bruemmer F."/>
            <person name="Labrenz M."/>
            <person name="Spormann A.M."/>
            <person name="Op Den Camp H."/>
            <person name="Overmann J."/>
            <person name="Amann R."/>
            <person name="Jetten M.S.M."/>
            <person name="Mascher T."/>
            <person name="Medema M.H."/>
            <person name="Devos D.P."/>
            <person name="Kaster A.-K."/>
            <person name="Ovreas L."/>
            <person name="Rohde M."/>
            <person name="Galperin M.Y."/>
            <person name="Jogler C."/>
        </authorList>
    </citation>
    <scope>NUCLEOTIDE SEQUENCE [LARGE SCALE GENOMIC DNA]</scope>
    <source>
        <strain evidence="5 6">CA13</strain>
    </source>
</reference>
<dbReference type="NCBIfam" id="TIGR01509">
    <property type="entry name" value="HAD-SF-IA-v3"/>
    <property type="match status" value="1"/>
</dbReference>
<dbReference type="SFLD" id="SFLDG01135">
    <property type="entry name" value="C1.5.6:_HAD__Beta-PGM__Phospha"/>
    <property type="match status" value="1"/>
</dbReference>
<dbReference type="EMBL" id="SJPJ01000001">
    <property type="protein sequence ID" value="TWT82706.1"/>
    <property type="molecule type" value="Genomic_DNA"/>
</dbReference>
<dbReference type="Gene3D" id="1.10.150.240">
    <property type="entry name" value="Putative phosphatase, domain 2"/>
    <property type="match status" value="1"/>
</dbReference>
<sequence length="216" mass="24622">MTRIKAVVFDMDGVLVDAKDWHFEALNQSLELFGFRISQFEHYQIYDGLPTSRKLELLAKNQGFPMSLATFVNQMKQQYFMGIMEQKCVPNDRHQETLHRLCEDGFRLALASNSIRLTVDLLMQRTRLATYMDVTLSNEDVDRAKPDPEIYTLAFNRLGVQPDECLVVEDGAYGIEAAKKAGAHVLVVETVHDVHYRGIQRRISELEGGSAKRRAA</sequence>
<dbReference type="CDD" id="cd07505">
    <property type="entry name" value="HAD_BPGM-like"/>
    <property type="match status" value="1"/>
</dbReference>
<keyword evidence="3" id="KW-0479">Metal-binding</keyword>
<evidence type="ECO:0000313" key="5">
    <source>
        <dbReference type="EMBL" id="TWT82706.1"/>
    </source>
</evidence>
<dbReference type="Gene3D" id="3.40.50.1000">
    <property type="entry name" value="HAD superfamily/HAD-like"/>
    <property type="match status" value="1"/>
</dbReference>
<dbReference type="GO" id="GO:0046872">
    <property type="term" value="F:metal ion binding"/>
    <property type="evidence" value="ECO:0007669"/>
    <property type="project" value="UniProtKB-KW"/>
</dbReference>
<comment type="caution">
    <text evidence="5">The sequence shown here is derived from an EMBL/GenBank/DDBJ whole genome shotgun (WGS) entry which is preliminary data.</text>
</comment>
<dbReference type="InterPro" id="IPR051600">
    <property type="entry name" value="Beta-PGM-like"/>
</dbReference>
<dbReference type="EC" id="3.1.3.-" evidence="5"/>
<name>A0A5C5Z6I3_9BACT</name>
<comment type="cofactor">
    <cofactor evidence="1">
        <name>Mg(2+)</name>
        <dbReference type="ChEBI" id="CHEBI:18420"/>
    </cofactor>
</comment>
<dbReference type="InterPro" id="IPR023198">
    <property type="entry name" value="PGP-like_dom2"/>
</dbReference>
<dbReference type="SFLD" id="SFLDG01129">
    <property type="entry name" value="C1.5:_HAD__Beta-PGM__Phosphata"/>
    <property type="match status" value="1"/>
</dbReference>
<dbReference type="Proteomes" id="UP000315010">
    <property type="component" value="Unassembled WGS sequence"/>
</dbReference>
<organism evidence="5 6">
    <name type="scientific">Novipirellula herctigrandis</name>
    <dbReference type="NCBI Taxonomy" id="2527986"/>
    <lineage>
        <taxon>Bacteria</taxon>
        <taxon>Pseudomonadati</taxon>
        <taxon>Planctomycetota</taxon>
        <taxon>Planctomycetia</taxon>
        <taxon>Pirellulales</taxon>
        <taxon>Pirellulaceae</taxon>
        <taxon>Novipirellula</taxon>
    </lineage>
</organism>
<dbReference type="SFLD" id="SFLDS00003">
    <property type="entry name" value="Haloacid_Dehalogenase"/>
    <property type="match status" value="1"/>
</dbReference>